<dbReference type="RefSeq" id="WP_043100955.1">
    <property type="nucleotide sequence ID" value="NZ_JACHET010000001.1"/>
</dbReference>
<evidence type="ECO:0000259" key="10">
    <source>
        <dbReference type="Pfam" id="PF09976"/>
    </source>
</evidence>
<sequence>MAFDAYDDYEQGERLQEWLRQNGISIAVGIALGLVLIFGYKQWRAHQEENRVAAAAQFGAIKSAYASGKNSEADALVGVMLDKHADSPYAVFAASARAASEVKEGKLAEARKSLQWAQSHADSEHGAMKALMTLRLARVELAQGKADDALAALDTMPKDQYTALRGELRGDALVKLGRTSEARQAYQAALDAYGKDAPQYPSVRMKLDNLATAGKQGA</sequence>
<evidence type="ECO:0000256" key="7">
    <source>
        <dbReference type="ARBA" id="ARBA00024197"/>
    </source>
</evidence>
<dbReference type="Gene3D" id="1.25.40.10">
    <property type="entry name" value="Tetratricopeptide repeat domain"/>
    <property type="match status" value="1"/>
</dbReference>
<evidence type="ECO:0000256" key="4">
    <source>
        <dbReference type="ARBA" id="ARBA00022989"/>
    </source>
</evidence>
<evidence type="ECO:0000313" key="13">
    <source>
        <dbReference type="Proteomes" id="UP000029708"/>
    </source>
</evidence>
<comment type="similarity">
    <text evidence="7">Belongs to the YfgM family.</text>
</comment>
<dbReference type="OrthoDB" id="9789675at2"/>
<evidence type="ECO:0000256" key="1">
    <source>
        <dbReference type="ARBA" id="ARBA00004401"/>
    </source>
</evidence>
<accession>A0A099CXE5</accession>
<evidence type="ECO:0000256" key="9">
    <source>
        <dbReference type="SAM" id="Phobius"/>
    </source>
</evidence>
<dbReference type="Proteomes" id="UP000029708">
    <property type="component" value="Unassembled WGS sequence"/>
</dbReference>
<dbReference type="EMBL" id="JROI01000010">
    <property type="protein sequence ID" value="KGI78297.1"/>
    <property type="molecule type" value="Genomic_DNA"/>
</dbReference>
<dbReference type="GO" id="GO:0044877">
    <property type="term" value="F:protein-containing complex binding"/>
    <property type="evidence" value="ECO:0007669"/>
    <property type="project" value="InterPro"/>
</dbReference>
<dbReference type="STRING" id="1543381.LF63_0108250"/>
<evidence type="ECO:0000256" key="5">
    <source>
        <dbReference type="ARBA" id="ARBA00023136"/>
    </source>
</evidence>
<evidence type="ECO:0000256" key="3">
    <source>
        <dbReference type="ARBA" id="ARBA00022692"/>
    </source>
</evidence>
<dbReference type="InterPro" id="IPR026039">
    <property type="entry name" value="YfgM"/>
</dbReference>
<reference evidence="11 13" key="1">
    <citation type="submission" date="2014-09" db="EMBL/GenBank/DDBJ databases">
        <title>Xanthomonadaceae 3.5X direct submission.</title>
        <authorList>
            <person name="Fang T."/>
            <person name="Wang H."/>
        </authorList>
    </citation>
    <scope>NUCLEOTIDE SEQUENCE [LARGE SCALE GENOMIC DNA]</scope>
    <source>
        <strain evidence="11 13">3.5X</strain>
    </source>
</reference>
<evidence type="ECO:0000256" key="2">
    <source>
        <dbReference type="ARBA" id="ARBA00022475"/>
    </source>
</evidence>
<organism evidence="11 13">
    <name type="scientific">Oleiagrimonas soli</name>
    <dbReference type="NCBI Taxonomy" id="1543381"/>
    <lineage>
        <taxon>Bacteria</taxon>
        <taxon>Pseudomonadati</taxon>
        <taxon>Pseudomonadota</taxon>
        <taxon>Gammaproteobacteria</taxon>
        <taxon>Lysobacterales</taxon>
        <taxon>Rhodanobacteraceae</taxon>
        <taxon>Oleiagrimonas</taxon>
    </lineage>
</organism>
<feature type="transmembrane region" description="Helical" evidence="9">
    <location>
        <begin position="23"/>
        <end position="40"/>
    </location>
</feature>
<dbReference type="Proteomes" id="UP000560000">
    <property type="component" value="Unassembled WGS sequence"/>
</dbReference>
<evidence type="ECO:0000256" key="8">
    <source>
        <dbReference type="ARBA" id="ARBA00024235"/>
    </source>
</evidence>
<keyword evidence="13" id="KW-1185">Reference proteome</keyword>
<dbReference type="Pfam" id="PF09976">
    <property type="entry name" value="TPR_21"/>
    <property type="match status" value="1"/>
</dbReference>
<comment type="caution">
    <text evidence="11">The sequence shown here is derived from an EMBL/GenBank/DDBJ whole genome shotgun (WGS) entry which is preliminary data.</text>
</comment>
<dbReference type="PANTHER" id="PTHR38035">
    <property type="entry name" value="UPF0070 PROTEIN YFGM"/>
    <property type="match status" value="1"/>
</dbReference>
<dbReference type="PIRSF" id="PIRSF006170">
    <property type="entry name" value="YfgM"/>
    <property type="match status" value="1"/>
</dbReference>
<evidence type="ECO:0000313" key="12">
    <source>
        <dbReference type="EMBL" id="MBB6183217.1"/>
    </source>
</evidence>
<protein>
    <recommendedName>
        <fullName evidence="8">Ancillary SecYEG translocon subunit</fullName>
    </recommendedName>
</protein>
<evidence type="ECO:0000256" key="6">
    <source>
        <dbReference type="ARBA" id="ARBA00023186"/>
    </source>
</evidence>
<keyword evidence="3 9" id="KW-0812">Transmembrane</keyword>
<keyword evidence="5 9" id="KW-0472">Membrane</keyword>
<keyword evidence="6" id="KW-0143">Chaperone</keyword>
<keyword evidence="4 9" id="KW-1133">Transmembrane helix</keyword>
<proteinExistence type="inferred from homology"/>
<dbReference type="HOGENOM" id="CLU_084785_1_0_6"/>
<dbReference type="AlphaFoldDB" id="A0A099CXE5"/>
<comment type="subcellular location">
    <subcellularLocation>
        <location evidence="1">Cell membrane</location>
        <topology evidence="1">Single-pass type II membrane protein</topology>
    </subcellularLocation>
</comment>
<gene>
    <name evidence="12" type="ORF">HNQ86_000562</name>
    <name evidence="11" type="ORF">LF63_0108250</name>
</gene>
<dbReference type="InterPro" id="IPR018704">
    <property type="entry name" value="SecYEG/CpoB_TPR"/>
</dbReference>
<name>A0A099CXE5_9GAMM</name>
<evidence type="ECO:0000313" key="11">
    <source>
        <dbReference type="EMBL" id="KGI78297.1"/>
    </source>
</evidence>
<keyword evidence="2" id="KW-1003">Cell membrane</keyword>
<dbReference type="PANTHER" id="PTHR38035:SF1">
    <property type="entry name" value="ANCILLARY SECYEG TRANSLOCON SUBUNIT"/>
    <property type="match status" value="1"/>
</dbReference>
<dbReference type="SUPFAM" id="SSF48452">
    <property type="entry name" value="TPR-like"/>
    <property type="match status" value="1"/>
</dbReference>
<reference evidence="12 14" key="2">
    <citation type="submission" date="2020-08" db="EMBL/GenBank/DDBJ databases">
        <title>Genomic Encyclopedia of Type Strains, Phase IV (KMG-IV): sequencing the most valuable type-strain genomes for metagenomic binning, comparative biology and taxonomic classification.</title>
        <authorList>
            <person name="Goeker M."/>
        </authorList>
    </citation>
    <scope>NUCLEOTIDE SEQUENCE [LARGE SCALE GENOMIC DNA]</scope>
    <source>
        <strain evidence="12 14">DSM 107085</strain>
    </source>
</reference>
<evidence type="ECO:0000313" key="14">
    <source>
        <dbReference type="Proteomes" id="UP000560000"/>
    </source>
</evidence>
<dbReference type="GO" id="GO:0005886">
    <property type="term" value="C:plasma membrane"/>
    <property type="evidence" value="ECO:0007669"/>
    <property type="project" value="UniProtKB-SubCell"/>
</dbReference>
<dbReference type="EMBL" id="JACHET010000001">
    <property type="protein sequence ID" value="MBB6183217.1"/>
    <property type="molecule type" value="Genomic_DNA"/>
</dbReference>
<feature type="domain" description="Ancillary SecYEG translocon subunit/Cell division coordinator CpoB TPR" evidence="10">
    <location>
        <begin position="17"/>
        <end position="211"/>
    </location>
</feature>
<dbReference type="InterPro" id="IPR011990">
    <property type="entry name" value="TPR-like_helical_dom_sf"/>
</dbReference>